<keyword evidence="2 8" id="KW-0813">Transport</keyword>
<evidence type="ECO:0000256" key="1">
    <source>
        <dbReference type="ARBA" id="ARBA00004141"/>
    </source>
</evidence>
<keyword evidence="4 9" id="KW-1133">Transmembrane helix</keyword>
<dbReference type="PANTHER" id="PTHR11616">
    <property type="entry name" value="SODIUM/CHLORIDE DEPENDENT TRANSPORTER"/>
    <property type="match status" value="1"/>
</dbReference>
<name>A0AAN8G9N1_PATCE</name>
<feature type="binding site" evidence="6">
    <location>
        <position position="391"/>
    </location>
    <ligand>
        <name>Na(+)</name>
        <dbReference type="ChEBI" id="CHEBI:29101"/>
        <label>1</label>
    </ligand>
</feature>
<feature type="transmembrane region" description="Helical" evidence="9">
    <location>
        <begin position="459"/>
        <end position="477"/>
    </location>
</feature>
<feature type="binding site" evidence="6">
    <location>
        <position position="41"/>
    </location>
    <ligand>
        <name>Na(+)</name>
        <dbReference type="ChEBI" id="CHEBI:29101"/>
        <label>1</label>
    </ligand>
</feature>
<comment type="similarity">
    <text evidence="8">Belongs to the sodium:neurotransmitter symporter (SNF) (TC 2.A.22) family.</text>
</comment>
<feature type="binding site" evidence="6">
    <location>
        <position position="395"/>
    </location>
    <ligand>
        <name>Na(+)</name>
        <dbReference type="ChEBI" id="CHEBI:29101"/>
        <label>1</label>
    </ligand>
</feature>
<keyword evidence="3 8" id="KW-0812">Transmembrane</keyword>
<dbReference type="GO" id="GO:0035725">
    <property type="term" value="P:sodium ion transmembrane transport"/>
    <property type="evidence" value="ECO:0007669"/>
    <property type="project" value="TreeGrafter"/>
</dbReference>
<feature type="binding site" evidence="6">
    <location>
        <position position="44"/>
    </location>
    <ligand>
        <name>Na(+)</name>
        <dbReference type="ChEBI" id="CHEBI:29101"/>
        <label>2</label>
    </ligand>
</feature>
<keyword evidence="5 9" id="KW-0472">Membrane</keyword>
<feature type="binding site" evidence="6">
    <location>
        <position position="394"/>
    </location>
    <ligand>
        <name>Na(+)</name>
        <dbReference type="ChEBI" id="CHEBI:29101"/>
        <label>1</label>
    </ligand>
</feature>
<dbReference type="Proteomes" id="UP001347796">
    <property type="component" value="Unassembled WGS sequence"/>
</dbReference>
<organism evidence="10 11">
    <name type="scientific">Patella caerulea</name>
    <name type="common">Rayed Mediterranean limpet</name>
    <dbReference type="NCBI Taxonomy" id="87958"/>
    <lineage>
        <taxon>Eukaryota</taxon>
        <taxon>Metazoa</taxon>
        <taxon>Spiralia</taxon>
        <taxon>Lophotrochozoa</taxon>
        <taxon>Mollusca</taxon>
        <taxon>Gastropoda</taxon>
        <taxon>Patellogastropoda</taxon>
        <taxon>Patelloidea</taxon>
        <taxon>Patellidae</taxon>
        <taxon>Patella</taxon>
    </lineage>
</organism>
<keyword evidence="8" id="KW-0769">Symport</keyword>
<dbReference type="AlphaFoldDB" id="A0AAN8G9N1"/>
<dbReference type="PRINTS" id="PR00176">
    <property type="entry name" value="NANEUSMPORT"/>
</dbReference>
<evidence type="ECO:0000256" key="7">
    <source>
        <dbReference type="PIRSR" id="PIRSR600175-2"/>
    </source>
</evidence>
<dbReference type="EMBL" id="JAZGQO010000016">
    <property type="protein sequence ID" value="KAK6168520.1"/>
    <property type="molecule type" value="Genomic_DNA"/>
</dbReference>
<dbReference type="Pfam" id="PF00209">
    <property type="entry name" value="SNF"/>
    <property type="match status" value="1"/>
</dbReference>
<evidence type="ECO:0000313" key="10">
    <source>
        <dbReference type="EMBL" id="KAK6168520.1"/>
    </source>
</evidence>
<evidence type="ECO:0000256" key="4">
    <source>
        <dbReference type="ARBA" id="ARBA00022989"/>
    </source>
</evidence>
<evidence type="ECO:0000256" key="2">
    <source>
        <dbReference type="ARBA" id="ARBA00022448"/>
    </source>
</evidence>
<dbReference type="CDD" id="cd11496">
    <property type="entry name" value="SLC6sbd-TauT-like"/>
    <property type="match status" value="1"/>
</dbReference>
<evidence type="ECO:0000256" key="6">
    <source>
        <dbReference type="PIRSR" id="PIRSR600175-1"/>
    </source>
</evidence>
<dbReference type="GO" id="GO:0046872">
    <property type="term" value="F:metal ion binding"/>
    <property type="evidence" value="ECO:0007669"/>
    <property type="project" value="UniProtKB-KW"/>
</dbReference>
<sequence length="634" mass="72070">MTEQGNGKRQLAVALPPEGDADGYKRETWTNKLDFLLACIGFSVGLGNVWRFPYLCYKNGGGAFLLPYFLCVFIGGIPVFFLEVSLGQFMGRGGLKTWNIVPLFRGIGITVCIIVFLLNCYYNVILCWAFYYMFNSFQAELPWKFCGHEWNTIWCNDDFGSNVTLNDTLEKNNLTYNPLEVYKFSDPVTEFWEYKTLAISDGIDQVGTIKWDLALCLLFAWIVVYLCICKGIKSSGKVMYVTATSPYIFMLILLIRNSLLDGAYDGVIFYLKPDLERLKDTRVWVDAGTQIFFSYSLSLGTLNALGSYNKFNHNSYRDAILFSLANSGTSFFAGFIVFTILGYMAKIQGVPISEVAESGPGLAFIAYPKAVSQMPIAPLWSILFFLMVILLGLDSQFVGVEGVVTAVVDQYPDVLRKGYRKEMFIGAICVLNFFIGLSMVTNGGMYVFQLFDYYSGSRIILLVAFFELIAVAYCYGVNRLYDNIEMMLGRRIWPYMKICWLFFSPLFCIVIFILSAINYSELEYERPRVTYTYPDWAVGIGWAMACASVIFIPLTALYTFIKYGFTMEVLRLSIKPYGLKDHQKRIQDINERTLEDLEKENARGVQYDNGQVNLGFDKEKSGKGIYPDPHFTQL</sequence>
<feature type="transmembrane region" description="Helical" evidence="9">
    <location>
        <begin position="376"/>
        <end position="393"/>
    </location>
</feature>
<dbReference type="PROSITE" id="PS00754">
    <property type="entry name" value="NA_NEUROTRAN_SYMP_2"/>
    <property type="match status" value="1"/>
</dbReference>
<evidence type="ECO:0000256" key="3">
    <source>
        <dbReference type="ARBA" id="ARBA00022692"/>
    </source>
</evidence>
<dbReference type="GO" id="GO:0005886">
    <property type="term" value="C:plasma membrane"/>
    <property type="evidence" value="ECO:0007669"/>
    <property type="project" value="TreeGrafter"/>
</dbReference>
<evidence type="ECO:0000256" key="5">
    <source>
        <dbReference type="ARBA" id="ARBA00023136"/>
    </source>
</evidence>
<accession>A0AAN8G9N1</accession>
<comment type="caution">
    <text evidence="10">The sequence shown here is derived from an EMBL/GenBank/DDBJ whole genome shotgun (WGS) entry which is preliminary data.</text>
</comment>
<feature type="binding site" evidence="6">
    <location>
        <position position="326"/>
    </location>
    <ligand>
        <name>Na(+)</name>
        <dbReference type="ChEBI" id="CHEBI:29101"/>
        <label>1</label>
    </ligand>
</feature>
<feature type="transmembrane region" description="Helical" evidence="9">
    <location>
        <begin position="65"/>
        <end position="86"/>
    </location>
</feature>
<evidence type="ECO:0000313" key="11">
    <source>
        <dbReference type="Proteomes" id="UP001347796"/>
    </source>
</evidence>
<evidence type="ECO:0000256" key="9">
    <source>
        <dbReference type="SAM" id="Phobius"/>
    </source>
</evidence>
<dbReference type="GO" id="GO:0015293">
    <property type="term" value="F:symporter activity"/>
    <property type="evidence" value="ECO:0007669"/>
    <property type="project" value="UniProtKB-KW"/>
</dbReference>
<keyword evidence="11" id="KW-1185">Reference proteome</keyword>
<feature type="transmembrane region" description="Helical" evidence="9">
    <location>
        <begin position="320"/>
        <end position="345"/>
    </location>
</feature>
<evidence type="ECO:0000256" key="8">
    <source>
        <dbReference type="RuleBase" id="RU003732"/>
    </source>
</evidence>
<keyword evidence="6" id="KW-0479">Metal-binding</keyword>
<feature type="transmembrane region" description="Helical" evidence="9">
    <location>
        <begin position="539"/>
        <end position="561"/>
    </location>
</feature>
<gene>
    <name evidence="10" type="ORF">SNE40_021033</name>
</gene>
<dbReference type="PANTHER" id="PTHR11616:SF309">
    <property type="entry name" value="TRANSPORTER"/>
    <property type="match status" value="1"/>
</dbReference>
<reference evidence="10 11" key="1">
    <citation type="submission" date="2024-01" db="EMBL/GenBank/DDBJ databases">
        <title>The genome of the rayed Mediterranean limpet Patella caerulea (Linnaeus, 1758).</title>
        <authorList>
            <person name="Anh-Thu Weber A."/>
            <person name="Halstead-Nussloch G."/>
        </authorList>
    </citation>
    <scope>NUCLEOTIDE SEQUENCE [LARGE SCALE GENOMIC DNA]</scope>
    <source>
        <strain evidence="10">AATW-2023a</strain>
        <tissue evidence="10">Whole specimen</tissue>
    </source>
</reference>
<feature type="binding site" evidence="6">
    <location>
        <position position="48"/>
    </location>
    <ligand>
        <name>Na(+)</name>
        <dbReference type="ChEBI" id="CHEBI:29101"/>
        <label>1</label>
    </ligand>
</feature>
<feature type="transmembrane region" description="Helical" evidence="9">
    <location>
        <begin position="107"/>
        <end position="134"/>
    </location>
</feature>
<feature type="transmembrane region" description="Helical" evidence="9">
    <location>
        <begin position="35"/>
        <end position="53"/>
    </location>
</feature>
<feature type="transmembrane region" description="Helical" evidence="9">
    <location>
        <begin position="248"/>
        <end position="271"/>
    </location>
</feature>
<dbReference type="InterPro" id="IPR037272">
    <property type="entry name" value="SNS_sf"/>
</dbReference>
<feature type="transmembrane region" description="Helical" evidence="9">
    <location>
        <begin position="291"/>
        <end position="308"/>
    </location>
</feature>
<comment type="subcellular location">
    <subcellularLocation>
        <location evidence="1">Membrane</location>
        <topology evidence="1">Multi-pass membrane protein</topology>
    </subcellularLocation>
</comment>
<keyword evidence="6" id="KW-0915">Sodium</keyword>
<feature type="transmembrane region" description="Helical" evidence="9">
    <location>
        <begin position="209"/>
        <end position="228"/>
    </location>
</feature>
<dbReference type="InterPro" id="IPR000175">
    <property type="entry name" value="Na/ntran_symport"/>
</dbReference>
<protein>
    <recommendedName>
        <fullName evidence="8">Transporter</fullName>
    </recommendedName>
</protein>
<proteinExistence type="inferred from homology"/>
<dbReference type="PROSITE" id="PS00610">
    <property type="entry name" value="NA_NEUROTRAN_SYMP_1"/>
    <property type="match status" value="1"/>
</dbReference>
<keyword evidence="7" id="KW-1015">Disulfide bond</keyword>
<feature type="transmembrane region" description="Helical" evidence="9">
    <location>
        <begin position="498"/>
        <end position="519"/>
    </location>
</feature>
<dbReference type="GO" id="GO:0006865">
    <property type="term" value="P:amino acid transport"/>
    <property type="evidence" value="ECO:0007669"/>
    <property type="project" value="TreeGrafter"/>
</dbReference>
<feature type="disulfide bond" evidence="7">
    <location>
        <begin position="146"/>
        <end position="155"/>
    </location>
</feature>
<dbReference type="SUPFAM" id="SSF161070">
    <property type="entry name" value="SNF-like"/>
    <property type="match status" value="1"/>
</dbReference>
<feature type="binding site" evidence="6">
    <location>
        <position position="294"/>
    </location>
    <ligand>
        <name>Na(+)</name>
        <dbReference type="ChEBI" id="CHEBI:29101"/>
        <label>1</label>
    </ligand>
</feature>
<feature type="transmembrane region" description="Helical" evidence="9">
    <location>
        <begin position="424"/>
        <end position="447"/>
    </location>
</feature>
<dbReference type="PROSITE" id="PS50267">
    <property type="entry name" value="NA_NEUROTRAN_SYMP_3"/>
    <property type="match status" value="1"/>
</dbReference>